<comment type="caution">
    <text evidence="11">The sequence shown here is derived from an EMBL/GenBank/DDBJ whole genome shotgun (WGS) entry which is preliminary data.</text>
</comment>
<evidence type="ECO:0000256" key="6">
    <source>
        <dbReference type="ARBA" id="ARBA00023235"/>
    </source>
</evidence>
<dbReference type="STRING" id="71717.A0A4Y7TFE1"/>
<accession>A0A4Y7TFE1</accession>
<feature type="repeat" description="TPR" evidence="9">
    <location>
        <begin position="318"/>
        <end position="351"/>
    </location>
</feature>
<dbReference type="SUPFAM" id="SSF50891">
    <property type="entry name" value="Cyclophilin-like"/>
    <property type="match status" value="1"/>
</dbReference>
<dbReference type="PROSITE" id="PS50072">
    <property type="entry name" value="CSA_PPIASE_2"/>
    <property type="match status" value="1"/>
</dbReference>
<evidence type="ECO:0000259" key="10">
    <source>
        <dbReference type="PROSITE" id="PS50072"/>
    </source>
</evidence>
<dbReference type="CDD" id="cd01926">
    <property type="entry name" value="cyclophilin_ABH_like"/>
    <property type="match status" value="1"/>
</dbReference>
<dbReference type="PROSITE" id="PS50005">
    <property type="entry name" value="TPR"/>
    <property type="match status" value="1"/>
</dbReference>
<dbReference type="PANTHER" id="PTHR11071:SF561">
    <property type="entry name" value="PEPTIDYL-PROLYL CIS-TRANS ISOMERASE D-RELATED"/>
    <property type="match status" value="1"/>
</dbReference>
<evidence type="ECO:0000256" key="7">
    <source>
        <dbReference type="ARBA" id="ARBA00074451"/>
    </source>
</evidence>
<dbReference type="Gene3D" id="1.25.40.10">
    <property type="entry name" value="Tetratricopeptide repeat domain"/>
    <property type="match status" value="1"/>
</dbReference>
<dbReference type="EC" id="5.2.1.8" evidence="2"/>
<dbReference type="FunFam" id="1.25.40.10:FF:000029">
    <property type="entry name" value="peptidyl-prolyl cis-trans isomerase D"/>
    <property type="match status" value="1"/>
</dbReference>
<evidence type="ECO:0000313" key="11">
    <source>
        <dbReference type="EMBL" id="TEB32648.1"/>
    </source>
</evidence>
<dbReference type="EMBL" id="QPFP01000014">
    <property type="protein sequence ID" value="TEB32648.1"/>
    <property type="molecule type" value="Genomic_DNA"/>
</dbReference>
<evidence type="ECO:0000256" key="2">
    <source>
        <dbReference type="ARBA" id="ARBA00013194"/>
    </source>
</evidence>
<dbReference type="GO" id="GO:0005737">
    <property type="term" value="C:cytoplasm"/>
    <property type="evidence" value="ECO:0007669"/>
    <property type="project" value="TreeGrafter"/>
</dbReference>
<dbReference type="FunFam" id="2.40.100.10:FF:000022">
    <property type="entry name" value="Peptidyl-prolyl cis-trans isomerase CYP95"/>
    <property type="match status" value="1"/>
</dbReference>
<evidence type="ECO:0000313" key="12">
    <source>
        <dbReference type="Proteomes" id="UP000298030"/>
    </source>
</evidence>
<dbReference type="SUPFAM" id="SSF48452">
    <property type="entry name" value="TPR-like"/>
    <property type="match status" value="1"/>
</dbReference>
<evidence type="ECO:0000256" key="8">
    <source>
        <dbReference type="ARBA" id="ARBA00076602"/>
    </source>
</evidence>
<evidence type="ECO:0000256" key="3">
    <source>
        <dbReference type="ARBA" id="ARBA00022737"/>
    </source>
</evidence>
<dbReference type="InterPro" id="IPR020892">
    <property type="entry name" value="Cyclophilin-type_PPIase_CS"/>
</dbReference>
<dbReference type="GO" id="GO:0016018">
    <property type="term" value="F:cyclosporin A binding"/>
    <property type="evidence" value="ECO:0007669"/>
    <property type="project" value="TreeGrafter"/>
</dbReference>
<keyword evidence="6 11" id="KW-0413">Isomerase</keyword>
<name>A0A4Y7TFE1_COPMI</name>
<keyword evidence="4 9" id="KW-0802">TPR repeat</keyword>
<reference evidence="11 12" key="1">
    <citation type="journal article" date="2019" name="Nat. Ecol. Evol.">
        <title>Megaphylogeny resolves global patterns of mushroom evolution.</title>
        <authorList>
            <person name="Varga T."/>
            <person name="Krizsan K."/>
            <person name="Foldi C."/>
            <person name="Dima B."/>
            <person name="Sanchez-Garcia M."/>
            <person name="Sanchez-Ramirez S."/>
            <person name="Szollosi G.J."/>
            <person name="Szarkandi J.G."/>
            <person name="Papp V."/>
            <person name="Albert L."/>
            <person name="Andreopoulos W."/>
            <person name="Angelini C."/>
            <person name="Antonin V."/>
            <person name="Barry K.W."/>
            <person name="Bougher N.L."/>
            <person name="Buchanan P."/>
            <person name="Buyck B."/>
            <person name="Bense V."/>
            <person name="Catcheside P."/>
            <person name="Chovatia M."/>
            <person name="Cooper J."/>
            <person name="Damon W."/>
            <person name="Desjardin D."/>
            <person name="Finy P."/>
            <person name="Geml J."/>
            <person name="Haridas S."/>
            <person name="Hughes K."/>
            <person name="Justo A."/>
            <person name="Karasinski D."/>
            <person name="Kautmanova I."/>
            <person name="Kiss B."/>
            <person name="Kocsube S."/>
            <person name="Kotiranta H."/>
            <person name="LaButti K.M."/>
            <person name="Lechner B.E."/>
            <person name="Liimatainen K."/>
            <person name="Lipzen A."/>
            <person name="Lukacs Z."/>
            <person name="Mihaltcheva S."/>
            <person name="Morgado L.N."/>
            <person name="Niskanen T."/>
            <person name="Noordeloos M.E."/>
            <person name="Ohm R.A."/>
            <person name="Ortiz-Santana B."/>
            <person name="Ovrebo C."/>
            <person name="Racz N."/>
            <person name="Riley R."/>
            <person name="Savchenko A."/>
            <person name="Shiryaev A."/>
            <person name="Soop K."/>
            <person name="Spirin V."/>
            <person name="Szebenyi C."/>
            <person name="Tomsovsky M."/>
            <person name="Tulloss R.E."/>
            <person name="Uehling J."/>
            <person name="Grigoriev I.V."/>
            <person name="Vagvolgyi C."/>
            <person name="Papp T."/>
            <person name="Martin F.M."/>
            <person name="Miettinen O."/>
            <person name="Hibbett D.S."/>
            <person name="Nagy L.G."/>
        </authorList>
    </citation>
    <scope>NUCLEOTIDE SEQUENCE [LARGE SCALE GENOMIC DNA]</scope>
    <source>
        <strain evidence="11 12">FP101781</strain>
    </source>
</reference>
<keyword evidence="3" id="KW-0677">Repeat</keyword>
<dbReference type="Gene3D" id="2.40.100.10">
    <property type="entry name" value="Cyclophilin-like"/>
    <property type="match status" value="1"/>
</dbReference>
<dbReference type="InterPro" id="IPR011990">
    <property type="entry name" value="TPR-like_helical_dom_sf"/>
</dbReference>
<evidence type="ECO:0000256" key="1">
    <source>
        <dbReference type="ARBA" id="ARBA00000971"/>
    </source>
</evidence>
<keyword evidence="5" id="KW-0697">Rotamase</keyword>
<dbReference type="PROSITE" id="PS00170">
    <property type="entry name" value="CSA_PPIASE_1"/>
    <property type="match status" value="1"/>
</dbReference>
<proteinExistence type="predicted"/>
<keyword evidence="12" id="KW-1185">Reference proteome</keyword>
<dbReference type="InterPro" id="IPR002130">
    <property type="entry name" value="Cyclophilin-type_PPIase_dom"/>
</dbReference>
<dbReference type="PANTHER" id="PTHR11071">
    <property type="entry name" value="PEPTIDYL-PROLYL CIS-TRANS ISOMERASE"/>
    <property type="match status" value="1"/>
</dbReference>
<sequence length="381" mass="41758">MAAEPNSERPLVYFDISVGGQNAGRVVFELYNDLVPKTAENFRALCTGEKGEGKLGKPLHYKGSKFHRVIKGFMCQGGDFTAGNGTGGESIYGEKFEDEAFPVNHTKPFLLSMANAGPNTNGSQFFITVAPTPHLDGKHVVYGEVIRGKSIVRLIENNPTSSGDVPIQAVEITDSGELSRDDPSLTVEAVASADGDSYEDYPDDEDHRNTADAAVCLEIAQAVREVGNRLFKEGKTDVAFKKYEKSLRYLDHQWPLADDAIETVRQGYVDLFVPLLLNSSLAAIRSPSKSTAFATTAVANTTRAINQFAQAMKPADHAKALYRRALARVQVKDEEEAEEDLRAAAKLAPEDKAIASELAKIKEAQREHKEKQKKAFKKMFS</sequence>
<dbReference type="InterPro" id="IPR019734">
    <property type="entry name" value="TPR_rpt"/>
</dbReference>
<evidence type="ECO:0000256" key="5">
    <source>
        <dbReference type="ARBA" id="ARBA00023110"/>
    </source>
</evidence>
<evidence type="ECO:0000256" key="9">
    <source>
        <dbReference type="PROSITE-ProRule" id="PRU00339"/>
    </source>
</evidence>
<dbReference type="OrthoDB" id="193499at2759"/>
<dbReference type="AlphaFoldDB" id="A0A4Y7TFE1"/>
<dbReference type="GO" id="GO:0042026">
    <property type="term" value="P:protein refolding"/>
    <property type="evidence" value="ECO:0007669"/>
    <property type="project" value="UniProtKB-ARBA"/>
</dbReference>
<feature type="domain" description="PPIase cyclophilin-type" evidence="10">
    <location>
        <begin position="13"/>
        <end position="177"/>
    </location>
</feature>
<protein>
    <recommendedName>
        <fullName evidence="7">Peptidyl-prolyl cis-trans isomerase D</fullName>
        <ecNumber evidence="2">5.2.1.8</ecNumber>
    </recommendedName>
    <alternativeName>
        <fullName evidence="8">Rotamase D</fullName>
    </alternativeName>
</protein>
<dbReference type="PRINTS" id="PR00153">
    <property type="entry name" value="CSAPPISMRASE"/>
</dbReference>
<dbReference type="Pfam" id="PF00160">
    <property type="entry name" value="Pro_isomerase"/>
    <property type="match status" value="1"/>
</dbReference>
<organism evidence="11 12">
    <name type="scientific">Coprinellus micaceus</name>
    <name type="common">Glistening ink-cap mushroom</name>
    <name type="synonym">Coprinus micaceus</name>
    <dbReference type="NCBI Taxonomy" id="71717"/>
    <lineage>
        <taxon>Eukaryota</taxon>
        <taxon>Fungi</taxon>
        <taxon>Dikarya</taxon>
        <taxon>Basidiomycota</taxon>
        <taxon>Agaricomycotina</taxon>
        <taxon>Agaricomycetes</taxon>
        <taxon>Agaricomycetidae</taxon>
        <taxon>Agaricales</taxon>
        <taxon>Agaricineae</taxon>
        <taxon>Psathyrellaceae</taxon>
        <taxon>Coprinellus</taxon>
    </lineage>
</organism>
<evidence type="ECO:0000256" key="4">
    <source>
        <dbReference type="ARBA" id="ARBA00022803"/>
    </source>
</evidence>
<dbReference type="InterPro" id="IPR029000">
    <property type="entry name" value="Cyclophilin-like_dom_sf"/>
</dbReference>
<comment type="catalytic activity">
    <reaction evidence="1">
        <text>[protein]-peptidylproline (omega=180) = [protein]-peptidylproline (omega=0)</text>
        <dbReference type="Rhea" id="RHEA:16237"/>
        <dbReference type="Rhea" id="RHEA-COMP:10747"/>
        <dbReference type="Rhea" id="RHEA-COMP:10748"/>
        <dbReference type="ChEBI" id="CHEBI:83833"/>
        <dbReference type="ChEBI" id="CHEBI:83834"/>
        <dbReference type="EC" id="5.2.1.8"/>
    </reaction>
</comment>
<dbReference type="GO" id="GO:0003755">
    <property type="term" value="F:peptidyl-prolyl cis-trans isomerase activity"/>
    <property type="evidence" value="ECO:0007669"/>
    <property type="project" value="UniProtKB-KW"/>
</dbReference>
<gene>
    <name evidence="11" type="ORF">FA13DRAFT_217267</name>
</gene>
<dbReference type="Proteomes" id="UP000298030">
    <property type="component" value="Unassembled WGS sequence"/>
</dbReference>